<dbReference type="GO" id="GO:0000287">
    <property type="term" value="F:magnesium ion binding"/>
    <property type="evidence" value="ECO:0007669"/>
    <property type="project" value="UniProtKB-UniRule"/>
</dbReference>
<dbReference type="PIRSF" id="PIRSF004983">
    <property type="entry name" value="MenD"/>
    <property type="match status" value="1"/>
</dbReference>
<dbReference type="CDD" id="cd02009">
    <property type="entry name" value="TPP_SHCHC_synthase"/>
    <property type="match status" value="1"/>
</dbReference>
<evidence type="ECO:0000259" key="7">
    <source>
        <dbReference type="Pfam" id="PF02776"/>
    </source>
</evidence>
<dbReference type="PANTHER" id="PTHR42916:SF1">
    <property type="entry name" value="PROTEIN PHYLLO, CHLOROPLASTIC"/>
    <property type="match status" value="1"/>
</dbReference>
<keyword evidence="4 6" id="KW-0786">Thiamine pyrophosphate</keyword>
<dbReference type="PANTHER" id="PTHR42916">
    <property type="entry name" value="2-SUCCINYL-5-ENOLPYRUVYL-6-HYDROXY-3-CYCLOHEXENE-1-CARBOXYLATE SYNTHASE"/>
    <property type="match status" value="1"/>
</dbReference>
<keyword evidence="6" id="KW-0474">Menaquinone biosynthesis</keyword>
<reference evidence="8" key="2">
    <citation type="submission" date="2020-09" db="EMBL/GenBank/DDBJ databases">
        <authorList>
            <person name="Yu Y."/>
        </authorList>
    </citation>
    <scope>NUCLEOTIDE SEQUENCE</scope>
    <source>
        <strain evidence="8">KCTC 49039</strain>
    </source>
</reference>
<dbReference type="InterPro" id="IPR012001">
    <property type="entry name" value="Thiamin_PyroP_enz_TPP-bd_dom"/>
</dbReference>
<dbReference type="GO" id="GO:0030976">
    <property type="term" value="F:thiamine pyrophosphate binding"/>
    <property type="evidence" value="ECO:0007669"/>
    <property type="project" value="UniProtKB-UniRule"/>
</dbReference>
<keyword evidence="1 6" id="KW-0808">Transferase</keyword>
<dbReference type="InterPro" id="IPR004433">
    <property type="entry name" value="MenaQ_synth_MenD"/>
</dbReference>
<keyword evidence="3 6" id="KW-0460">Magnesium</keyword>
<comment type="cofactor">
    <cofactor evidence="6">
        <name>Mg(2+)</name>
        <dbReference type="ChEBI" id="CHEBI:18420"/>
    </cofactor>
    <cofactor evidence="6">
        <name>Mn(2+)</name>
        <dbReference type="ChEBI" id="CHEBI:29035"/>
    </cofactor>
</comment>
<dbReference type="HAMAP" id="MF_01659">
    <property type="entry name" value="MenD"/>
    <property type="match status" value="1"/>
</dbReference>
<proteinExistence type="inferred from homology"/>
<evidence type="ECO:0000256" key="2">
    <source>
        <dbReference type="ARBA" id="ARBA00022723"/>
    </source>
</evidence>
<evidence type="ECO:0000256" key="4">
    <source>
        <dbReference type="ARBA" id="ARBA00023052"/>
    </source>
</evidence>
<dbReference type="GO" id="GO:0009234">
    <property type="term" value="P:menaquinone biosynthetic process"/>
    <property type="evidence" value="ECO:0007669"/>
    <property type="project" value="UniProtKB-UniRule"/>
</dbReference>
<comment type="subunit">
    <text evidence="6">Homodimer.</text>
</comment>
<keyword evidence="2 6" id="KW-0479">Metal-binding</keyword>
<sequence length="604" mass="60847">MSAPDVPPSVRAARALVASLVAHGVRDVVLAPGSRSAPLAYAVAAAADAGLLRLHVRVDERTAGFLALGLSRGADRVEHPGGVTLPRPVALVTTSGTAVANLHPAVLEAHHTGVPLVVLAADRPHELRGTGANQTTDQVSMFGPAVRLVADVPAPDGRDGEVRDLLATAGRAVAAALGVRTGSPGPVHLNLAFREPLVPPADLDPAASGLPEVYPAGWRRTTVVPAVTSAPDLPLPPARTVVVAGDGAGAVARELAEARGWPLLAEPSSGARSGPASVIAPSLVLAADEVAAGLEHVVVVGRATLTRPVQQLLARPDVAVTVVSPGGGPWPDAARTAGSVLPGVPATWLATHSSGGTDGTGVDRPWLERWRAASAAAARVVGQVLSDDAAPTGPSVARAVAAASTPHDVLVVGSSNPARDLDVVLGVDDPVGGVDARVRVVANRGLAGIDGTVSTAIGVALAGSGRRTRALVGDLTFLHDVGGLLRGPGEPSVDLQVVVVNDDGGSIFAGLEPGALGEGSAPGAATFERVFATPHGADLAHLCAGYGVEHRLVPDVASLREALASPSRGVQVLEVRVARDARRRDGAALAERVGHAVRETLGSR</sequence>
<keyword evidence="5 6" id="KW-0464">Manganese</keyword>
<comment type="pathway">
    <text evidence="6">Quinol/quinone metabolism; 1,4-dihydroxy-2-naphthoate biosynthesis; 1,4-dihydroxy-2-naphthoate from chorismate: step 2/7.</text>
</comment>
<evidence type="ECO:0000256" key="3">
    <source>
        <dbReference type="ARBA" id="ARBA00022842"/>
    </source>
</evidence>
<comment type="caution">
    <text evidence="8">The sequence shown here is derived from an EMBL/GenBank/DDBJ whole genome shotgun (WGS) entry which is preliminary data.</text>
</comment>
<dbReference type="Gene3D" id="3.40.50.1220">
    <property type="entry name" value="TPP-binding domain"/>
    <property type="match status" value="1"/>
</dbReference>
<comment type="function">
    <text evidence="6">Catalyzes the thiamine diphosphate-dependent decarboxylation of 2-oxoglutarate and the subsequent addition of the resulting succinic semialdehyde-thiamine pyrophosphate anion to isochorismate to yield 2-succinyl-5-enolpyruvyl-6-hydroxy-3-cyclohexene-1-carboxylate (SEPHCHC).</text>
</comment>
<dbReference type="Proteomes" id="UP000610846">
    <property type="component" value="Unassembled WGS sequence"/>
</dbReference>
<evidence type="ECO:0000313" key="8">
    <source>
        <dbReference type="EMBL" id="MBD8079497.1"/>
    </source>
</evidence>
<accession>A0A927J0A5</accession>
<comment type="similarity">
    <text evidence="6">Belongs to the TPP enzyme family. MenD subfamily.</text>
</comment>
<name>A0A927J0A5_9MICO</name>
<gene>
    <name evidence="6 8" type="primary">menD</name>
    <name evidence="8" type="ORF">IF651_10570</name>
</gene>
<evidence type="ECO:0000256" key="6">
    <source>
        <dbReference type="HAMAP-Rule" id="MF_01659"/>
    </source>
</evidence>
<dbReference type="InterPro" id="IPR029061">
    <property type="entry name" value="THDP-binding"/>
</dbReference>
<feature type="domain" description="Thiamine pyrophosphate enzyme N-terminal TPP-binding" evidence="7">
    <location>
        <begin position="11"/>
        <end position="141"/>
    </location>
</feature>
<comment type="pathway">
    <text evidence="6">Quinol/quinone metabolism; menaquinone biosynthesis.</text>
</comment>
<dbReference type="Gene3D" id="3.40.50.970">
    <property type="match status" value="2"/>
</dbReference>
<evidence type="ECO:0000256" key="5">
    <source>
        <dbReference type="ARBA" id="ARBA00023211"/>
    </source>
</evidence>
<dbReference type="EMBL" id="JACYHB010000007">
    <property type="protein sequence ID" value="MBD8079497.1"/>
    <property type="molecule type" value="Genomic_DNA"/>
</dbReference>
<dbReference type="GO" id="GO:0070204">
    <property type="term" value="F:2-succinyl-5-enolpyruvyl-6-hydroxy-3-cyclohexene-1-carboxylic-acid synthase activity"/>
    <property type="evidence" value="ECO:0007669"/>
    <property type="project" value="UniProtKB-UniRule"/>
</dbReference>
<dbReference type="CDD" id="cd07037">
    <property type="entry name" value="TPP_PYR_MenD"/>
    <property type="match status" value="1"/>
</dbReference>
<organism evidence="8 9">
    <name type="scientific">Cellulosimicrobium arenosum</name>
    <dbReference type="NCBI Taxonomy" id="2708133"/>
    <lineage>
        <taxon>Bacteria</taxon>
        <taxon>Bacillati</taxon>
        <taxon>Actinomycetota</taxon>
        <taxon>Actinomycetes</taxon>
        <taxon>Micrococcales</taxon>
        <taxon>Promicromonosporaceae</taxon>
        <taxon>Cellulosimicrobium</taxon>
    </lineage>
</organism>
<dbReference type="Pfam" id="PF02776">
    <property type="entry name" value="TPP_enzyme_N"/>
    <property type="match status" value="1"/>
</dbReference>
<dbReference type="SUPFAM" id="SSF52518">
    <property type="entry name" value="Thiamin diphosphate-binding fold (THDP-binding)"/>
    <property type="match status" value="2"/>
</dbReference>
<evidence type="ECO:0000313" key="9">
    <source>
        <dbReference type="Proteomes" id="UP000610846"/>
    </source>
</evidence>
<dbReference type="EC" id="2.2.1.9" evidence="6"/>
<dbReference type="AlphaFoldDB" id="A0A927J0A5"/>
<keyword evidence="9" id="KW-1185">Reference proteome</keyword>
<comment type="catalytic activity">
    <reaction evidence="6">
        <text>isochorismate + 2-oxoglutarate + H(+) = 5-enolpyruvoyl-6-hydroxy-2-succinyl-cyclohex-3-ene-1-carboxylate + CO2</text>
        <dbReference type="Rhea" id="RHEA:25593"/>
        <dbReference type="ChEBI" id="CHEBI:15378"/>
        <dbReference type="ChEBI" id="CHEBI:16526"/>
        <dbReference type="ChEBI" id="CHEBI:16810"/>
        <dbReference type="ChEBI" id="CHEBI:29780"/>
        <dbReference type="ChEBI" id="CHEBI:58818"/>
        <dbReference type="EC" id="2.2.1.9"/>
    </reaction>
</comment>
<reference evidence="8" key="1">
    <citation type="journal article" date="2018" name="Curr. Microbiol.">
        <title>Cellulosimicrobium arenosum sp. nov., Isolated from Marine Sediment Sand.</title>
        <authorList>
            <person name="Oh M."/>
            <person name="Kim J.H."/>
            <person name="Yoon J.H."/>
            <person name="Schumann P."/>
            <person name="Kim W."/>
        </authorList>
    </citation>
    <scope>NUCLEOTIDE SEQUENCE</scope>
    <source>
        <strain evidence="8">KCTC 49039</strain>
    </source>
</reference>
<comment type="cofactor">
    <cofactor evidence="6">
        <name>thiamine diphosphate</name>
        <dbReference type="ChEBI" id="CHEBI:58937"/>
    </cofactor>
    <text evidence="6">Binds 1 thiamine pyrophosphate per subunit.</text>
</comment>
<dbReference type="NCBIfam" id="TIGR00173">
    <property type="entry name" value="menD"/>
    <property type="match status" value="1"/>
</dbReference>
<dbReference type="GO" id="GO:0030145">
    <property type="term" value="F:manganese ion binding"/>
    <property type="evidence" value="ECO:0007669"/>
    <property type="project" value="UniProtKB-UniRule"/>
</dbReference>
<evidence type="ECO:0000256" key="1">
    <source>
        <dbReference type="ARBA" id="ARBA00022679"/>
    </source>
</evidence>
<dbReference type="RefSeq" id="WP_191829072.1">
    <property type="nucleotide sequence ID" value="NZ_JACYHB010000007.1"/>
</dbReference>
<protein>
    <recommendedName>
        <fullName evidence="6">2-succinyl-5-enolpyruvyl-6-hydroxy-3-cyclohexene-1-carboxylate synthase</fullName>
        <shortName evidence="6">SEPHCHC synthase</shortName>
        <ecNumber evidence="6">2.2.1.9</ecNumber>
    </recommendedName>
    <alternativeName>
        <fullName evidence="6">Menaquinone biosynthesis protein MenD</fullName>
    </alternativeName>
</protein>